<dbReference type="EMBL" id="JAKNSF020000146">
    <property type="protein sequence ID" value="KAK7711264.1"/>
    <property type="molecule type" value="Genomic_DNA"/>
</dbReference>
<dbReference type="Proteomes" id="UP001430848">
    <property type="component" value="Unassembled WGS sequence"/>
</dbReference>
<sequence>MLSGSYFELLNRHDAIELLDLYFDVCVATYKPLHRPTVQSWYETVASNATAGRPLQEGVGHARLATLFGVFAVATFHRQKSRGFADDEASLAECDSLFQESTRLTDAEVGLPQLESAQARLVQVFYLLMTCRMNRAWYIFGTLLQIISALGMHRRDRKGRSDLSSQDYVYKQCRKRTFWTAYILDKYLGVVMGRPRHFHDDDLDQDYPDRVNDSDMSIDGCTSDDDSNDCAIDAFVCNIKLSRIVGRISHELYSIKSKSGTQRRDATLRLGGELETWHGNLPPFLSTIKPSTLIRSFRRQAIALKVAYCHAVMHLYRPFLLHHSASQSYPGDGTLRTNAIRHCIMAAQEALRTVDSIAKEGPIFHAFWWTHYVTFCALAVVYVWKIQQEKHLDEIPGIVQDRLFELAERCHVHLGQATAMNSPSRRYSVILEELRVEARAGNSAVSDTQSNQHCMRIDKELLNEKTFRQHSKGTFLMARLSIILPYLGFFGRSLGNSVVPTGGSAIFSLRGTPYFEEVYPESTFIVDNSTLTPVISPDGSGIAIQTSTTQFHTHVNFRFPSYINEQSCLCQLAFRIDPNPPPSAVDQDANSAELDLFELDSPTNATHIQTSPAIRPFDCSAMRLGGLLMGFEVAPKWWDPDARVDISWSEFLNTLNNSISGSIYVRSKALSPGPACIANGFVNQLTVQAVDFTIMAIVIVTLLTITQKTYLPSVSFAAKTMICLSTWAVPIITSTTAVALGSMSPVSGNWCWITAKRTDLRYALTHGWRIAIIFLTVVMYAYIWWYVHCHFRALFGSERGRSGSYNPFTGTVTSEKDKLKNRKTEQVALKGRGQSLDTMVDSNDALSREPVLWQKDAFRRESSSLSTESPTQSASQQSRDPYHGIDVAATPGWSPLQKPAQTRPARQHVFFPDVPATTQEQHCGSPEGIVRSFDIHVSFAEQHPQQRSPLASQHDLSSPLRQHSVKAWPHSQTATVNCTTTDTSPGTRPTFRNHAEGQSYLSHGSSPEPSLGHRGRGFEREIRRMLLLNAYPTLYVLLWIPGIVNRFMEATGTAPSNTRIVGALQSTSQFVGFANALTFGLSATMRRRIASAAPSNKWWGRPGEV</sequence>
<comment type="subcellular location">
    <subcellularLocation>
        <location evidence="1">Nucleus</location>
    </subcellularLocation>
</comment>
<dbReference type="SMART" id="SM00906">
    <property type="entry name" value="Fungal_trans"/>
    <property type="match status" value="1"/>
</dbReference>
<keyword evidence="7" id="KW-0472">Membrane</keyword>
<evidence type="ECO:0000256" key="7">
    <source>
        <dbReference type="SAM" id="Phobius"/>
    </source>
</evidence>
<dbReference type="PANTHER" id="PTHR47540">
    <property type="entry name" value="THIAMINE REPRESSIBLE GENES REGULATORY PROTEIN THI5"/>
    <property type="match status" value="1"/>
</dbReference>
<dbReference type="CDD" id="cd12148">
    <property type="entry name" value="fungal_TF_MHR"/>
    <property type="match status" value="1"/>
</dbReference>
<evidence type="ECO:0000256" key="1">
    <source>
        <dbReference type="ARBA" id="ARBA00004123"/>
    </source>
</evidence>
<organism evidence="9 10">
    <name type="scientific">Diaporthe eres</name>
    <name type="common">Phomopsis oblonga</name>
    <dbReference type="NCBI Taxonomy" id="83184"/>
    <lineage>
        <taxon>Eukaryota</taxon>
        <taxon>Fungi</taxon>
        <taxon>Dikarya</taxon>
        <taxon>Ascomycota</taxon>
        <taxon>Pezizomycotina</taxon>
        <taxon>Sordariomycetes</taxon>
        <taxon>Sordariomycetidae</taxon>
        <taxon>Diaporthales</taxon>
        <taxon>Diaporthaceae</taxon>
        <taxon>Diaporthe</taxon>
        <taxon>Diaporthe eres species complex</taxon>
    </lineage>
</organism>
<accession>A0ABR1NQK2</accession>
<feature type="compositionally biased region" description="Low complexity" evidence="6">
    <location>
        <begin position="863"/>
        <end position="875"/>
    </location>
</feature>
<feature type="compositionally biased region" description="Low complexity" evidence="6">
    <location>
        <begin position="979"/>
        <end position="990"/>
    </location>
</feature>
<feature type="transmembrane region" description="Helical" evidence="7">
    <location>
        <begin position="685"/>
        <end position="705"/>
    </location>
</feature>
<evidence type="ECO:0000256" key="4">
    <source>
        <dbReference type="ARBA" id="ARBA00023163"/>
    </source>
</evidence>
<evidence type="ECO:0000256" key="6">
    <source>
        <dbReference type="SAM" id="MobiDB-lite"/>
    </source>
</evidence>
<keyword evidence="3" id="KW-0238">DNA-binding</keyword>
<comment type="caution">
    <text evidence="9">The sequence shown here is derived from an EMBL/GenBank/DDBJ whole genome shotgun (WGS) entry which is preliminary data.</text>
</comment>
<evidence type="ECO:0000259" key="8">
    <source>
        <dbReference type="SMART" id="SM00906"/>
    </source>
</evidence>
<dbReference type="InterPro" id="IPR007219">
    <property type="entry name" value="XnlR_reg_dom"/>
</dbReference>
<dbReference type="Gene3D" id="1.20.1070.10">
    <property type="entry name" value="Rhodopsin 7-helix transmembrane proteins"/>
    <property type="match status" value="1"/>
</dbReference>
<feature type="compositionally biased region" description="Polar residues" evidence="6">
    <location>
        <begin position="999"/>
        <end position="1008"/>
    </location>
</feature>
<feature type="transmembrane region" description="Helical" evidence="7">
    <location>
        <begin position="717"/>
        <end position="740"/>
    </location>
</feature>
<feature type="region of interest" description="Disordered" evidence="6">
    <location>
        <begin position="859"/>
        <end position="899"/>
    </location>
</feature>
<feature type="transmembrane region" description="Helical" evidence="7">
    <location>
        <begin position="1026"/>
        <end position="1048"/>
    </location>
</feature>
<keyword evidence="5" id="KW-0539">Nucleus</keyword>
<evidence type="ECO:0000313" key="9">
    <source>
        <dbReference type="EMBL" id="KAK7711264.1"/>
    </source>
</evidence>
<proteinExistence type="predicted"/>
<gene>
    <name evidence="9" type="ORF">SLS63_012697</name>
</gene>
<protein>
    <recommendedName>
        <fullName evidence="8">Xylanolytic transcriptional activator regulatory domain-containing protein</fullName>
    </recommendedName>
</protein>
<evidence type="ECO:0000256" key="2">
    <source>
        <dbReference type="ARBA" id="ARBA00023015"/>
    </source>
</evidence>
<reference evidence="9 10" key="1">
    <citation type="submission" date="2024-02" db="EMBL/GenBank/DDBJ databases">
        <title>De novo assembly and annotation of 12 fungi associated with fruit tree decline syndrome in Ontario, Canada.</title>
        <authorList>
            <person name="Sulman M."/>
            <person name="Ellouze W."/>
            <person name="Ilyukhin E."/>
        </authorList>
    </citation>
    <scope>NUCLEOTIDE SEQUENCE [LARGE SCALE GENOMIC DNA]</scope>
    <source>
        <strain evidence="9 10">M169</strain>
    </source>
</reference>
<dbReference type="SUPFAM" id="SSF81321">
    <property type="entry name" value="Family A G protein-coupled receptor-like"/>
    <property type="match status" value="1"/>
</dbReference>
<evidence type="ECO:0000256" key="3">
    <source>
        <dbReference type="ARBA" id="ARBA00023125"/>
    </source>
</evidence>
<keyword evidence="2" id="KW-0805">Transcription regulation</keyword>
<keyword evidence="4" id="KW-0804">Transcription</keyword>
<name>A0ABR1NQK2_DIAER</name>
<feature type="transmembrane region" description="Helical" evidence="7">
    <location>
        <begin position="1060"/>
        <end position="1081"/>
    </location>
</feature>
<keyword evidence="10" id="KW-1185">Reference proteome</keyword>
<dbReference type="Pfam" id="PF04082">
    <property type="entry name" value="Fungal_trans"/>
    <property type="match status" value="1"/>
</dbReference>
<dbReference type="PANTHER" id="PTHR47540:SF2">
    <property type="entry name" value="ZN(II)2CYS6 TRANSCRIPTION FACTOR (EUROFUNG)"/>
    <property type="match status" value="1"/>
</dbReference>
<keyword evidence="7" id="KW-1133">Transmembrane helix</keyword>
<keyword evidence="7" id="KW-0812">Transmembrane</keyword>
<dbReference type="InterPro" id="IPR051711">
    <property type="entry name" value="Stress_Response_Reg"/>
</dbReference>
<feature type="domain" description="Xylanolytic transcriptional activator regulatory" evidence="8">
    <location>
        <begin position="136"/>
        <end position="214"/>
    </location>
</feature>
<feature type="transmembrane region" description="Helical" evidence="7">
    <location>
        <begin position="767"/>
        <end position="787"/>
    </location>
</feature>
<feature type="region of interest" description="Disordered" evidence="6">
    <location>
        <begin position="967"/>
        <end position="1015"/>
    </location>
</feature>
<evidence type="ECO:0000256" key="5">
    <source>
        <dbReference type="ARBA" id="ARBA00023242"/>
    </source>
</evidence>
<evidence type="ECO:0000313" key="10">
    <source>
        <dbReference type="Proteomes" id="UP001430848"/>
    </source>
</evidence>